<keyword evidence="2" id="KW-0812">Transmembrane</keyword>
<keyword evidence="2" id="KW-0472">Membrane</keyword>
<feature type="transmembrane region" description="Helical" evidence="2">
    <location>
        <begin position="92"/>
        <end position="115"/>
    </location>
</feature>
<evidence type="ECO:0000259" key="3">
    <source>
        <dbReference type="Pfam" id="PF02350"/>
    </source>
</evidence>
<dbReference type="Pfam" id="PF02350">
    <property type="entry name" value="Epimerase_2"/>
    <property type="match status" value="1"/>
</dbReference>
<dbReference type="PANTHER" id="PTHR43174">
    <property type="entry name" value="UDP-N-ACETYLGLUCOSAMINE 2-EPIMERASE"/>
    <property type="match status" value="1"/>
</dbReference>
<dbReference type="STRING" id="1499967.U27_06396"/>
<dbReference type="SUPFAM" id="SSF53756">
    <property type="entry name" value="UDP-Glycosyltransferase/glycogen phosphorylase"/>
    <property type="match status" value="1"/>
</dbReference>
<dbReference type="Proteomes" id="UP000030661">
    <property type="component" value="Unassembled WGS sequence"/>
</dbReference>
<dbReference type="InterPro" id="IPR029767">
    <property type="entry name" value="WecB-like"/>
</dbReference>
<reference evidence="4 5" key="1">
    <citation type="journal article" date="2015" name="PeerJ">
        <title>First genomic representation of candidate bacterial phylum KSB3 points to enhanced environmental sensing as a trigger of wastewater bulking.</title>
        <authorList>
            <person name="Sekiguchi Y."/>
            <person name="Ohashi A."/>
            <person name="Parks D.H."/>
            <person name="Yamauchi T."/>
            <person name="Tyson G.W."/>
            <person name="Hugenholtz P."/>
        </authorList>
    </citation>
    <scope>NUCLEOTIDE SEQUENCE [LARGE SCALE GENOMIC DNA]</scope>
</reference>
<dbReference type="PANTHER" id="PTHR43174:SF1">
    <property type="entry name" value="UDP-N-ACETYLGLUCOSAMINE 2-EPIMERASE"/>
    <property type="match status" value="1"/>
</dbReference>
<sequence length="154" mass="17930">MVKMLNVAGARPNFMKIALIVKEMKKYPDEIHPLLVYTGQHYDENMSKLFFEELEIPRPDIDLEIGSAPHAVQTARIMIAFEKIQNDAYMMLVVRILFSLHLTVSIFPIILYPSFRHINQVIYMCAKNFHTQDVCEKIPHQSHLLQVVSISKYQ</sequence>
<feature type="domain" description="UDP-N-acetylglucosamine 2-epimerase" evidence="3">
    <location>
        <begin position="30"/>
        <end position="87"/>
    </location>
</feature>
<gene>
    <name evidence="4" type="ORF">U27_06396</name>
</gene>
<proteinExistence type="inferred from homology"/>
<organism evidence="4 5">
    <name type="scientific">Vecturithrix granuli</name>
    <dbReference type="NCBI Taxonomy" id="1499967"/>
    <lineage>
        <taxon>Bacteria</taxon>
        <taxon>Candidatus Moduliflexota</taxon>
        <taxon>Candidatus Vecturitrichia</taxon>
        <taxon>Candidatus Vecturitrichales</taxon>
        <taxon>Candidatus Vecturitrichaceae</taxon>
        <taxon>Candidatus Vecturithrix</taxon>
    </lineage>
</organism>
<dbReference type="Gene3D" id="3.40.50.2000">
    <property type="entry name" value="Glycogen Phosphorylase B"/>
    <property type="match status" value="1"/>
</dbReference>
<evidence type="ECO:0000256" key="1">
    <source>
        <dbReference type="RuleBase" id="RU003513"/>
    </source>
</evidence>
<name>A0A081C4A7_VECG1</name>
<dbReference type="GO" id="GO:0016853">
    <property type="term" value="F:isomerase activity"/>
    <property type="evidence" value="ECO:0007669"/>
    <property type="project" value="UniProtKB-KW"/>
</dbReference>
<evidence type="ECO:0000313" key="5">
    <source>
        <dbReference type="Proteomes" id="UP000030661"/>
    </source>
</evidence>
<protein>
    <submittedName>
        <fullName evidence="4">UDP-N-acetylglucosamine 2-epimerase</fullName>
    </submittedName>
</protein>
<dbReference type="HOGENOM" id="CLU_1700771_0_0_0"/>
<keyword evidence="5" id="KW-1185">Reference proteome</keyword>
<dbReference type="InterPro" id="IPR003331">
    <property type="entry name" value="UDP_GlcNAc_Epimerase_2_dom"/>
</dbReference>
<evidence type="ECO:0000256" key="2">
    <source>
        <dbReference type="SAM" id="Phobius"/>
    </source>
</evidence>
<keyword evidence="2" id="KW-1133">Transmembrane helix</keyword>
<dbReference type="AlphaFoldDB" id="A0A081C4A7"/>
<evidence type="ECO:0000313" key="4">
    <source>
        <dbReference type="EMBL" id="GAK59412.1"/>
    </source>
</evidence>
<dbReference type="EMBL" id="DF820470">
    <property type="protein sequence ID" value="GAK59412.1"/>
    <property type="molecule type" value="Genomic_DNA"/>
</dbReference>
<comment type="similarity">
    <text evidence="1">Belongs to the UDP-N-acetylglucosamine 2-epimerase family.</text>
</comment>
<accession>A0A081C4A7</accession>
<keyword evidence="1" id="KW-0413">Isomerase</keyword>